<proteinExistence type="inferred from homology"/>
<organism evidence="7 9">
    <name type="scientific">Leptospira perolatii</name>
    <dbReference type="NCBI Taxonomy" id="2023191"/>
    <lineage>
        <taxon>Bacteria</taxon>
        <taxon>Pseudomonadati</taxon>
        <taxon>Spirochaetota</taxon>
        <taxon>Spirochaetia</taxon>
        <taxon>Leptospirales</taxon>
        <taxon>Leptospiraceae</taxon>
        <taxon>Leptospira</taxon>
    </lineage>
</organism>
<dbReference type="AlphaFoldDB" id="A0A2M9ZNI2"/>
<feature type="domain" description="Pirin C-terminal" evidence="5">
    <location>
        <begin position="171"/>
        <end position="270"/>
    </location>
</feature>
<sequence length="285" mass="31616">MIYSSGKTKDLGGGFLVRRILPQFETRSVGPFVFLDHMGPVSAESGEELVVRAHPHIGLATVTYLYDGVILHRDSLGVEQRIQPYEVNWMTAGSGIVHSERSQPDANYQIIEGIQAWVALPTEFEETNPEFHHFERNEIPTVSSGGWELRVLAGSFLGETSPVKVFSSLFYVDLEVEAGAEAEFPIPKNQEAAIYIARGSLDIGGKILGVGELAVFPIGDPIQLRAESTSRVMILGGSPLKEPRHLWWNFVSSSRARIDKAKEDWKLGKFAEVPNESERIPLPEF</sequence>
<feature type="domain" description="Pirin N-terminal" evidence="4">
    <location>
        <begin position="17"/>
        <end position="118"/>
    </location>
</feature>
<evidence type="ECO:0000256" key="2">
    <source>
        <dbReference type="PIRSR" id="PIRSR006232-1"/>
    </source>
</evidence>
<dbReference type="Pfam" id="PF02678">
    <property type="entry name" value="Pirin"/>
    <property type="match status" value="1"/>
</dbReference>
<dbReference type="CDD" id="cd02247">
    <property type="entry name" value="cupin_pirin_C"/>
    <property type="match status" value="1"/>
</dbReference>
<dbReference type="EMBL" id="NPDZ01000004">
    <property type="protein sequence ID" value="PJZ73594.1"/>
    <property type="molecule type" value="Genomic_DNA"/>
</dbReference>
<feature type="binding site" evidence="2">
    <location>
        <position position="98"/>
    </location>
    <ligand>
        <name>Fe cation</name>
        <dbReference type="ChEBI" id="CHEBI:24875"/>
    </ligand>
</feature>
<dbReference type="SUPFAM" id="SSF51182">
    <property type="entry name" value="RmlC-like cupins"/>
    <property type="match status" value="1"/>
</dbReference>
<protein>
    <submittedName>
        <fullName evidence="7">Pirin</fullName>
    </submittedName>
</protein>
<keyword evidence="2" id="KW-0479">Metal-binding</keyword>
<dbReference type="Gene3D" id="2.60.120.10">
    <property type="entry name" value="Jelly Rolls"/>
    <property type="match status" value="2"/>
</dbReference>
<name>A0A2M9ZNI2_9LEPT</name>
<gene>
    <name evidence="6" type="ORF">CH360_09985</name>
    <name evidence="7" type="ORF">CH373_08840</name>
</gene>
<keyword evidence="8" id="KW-1185">Reference proteome</keyword>
<dbReference type="EMBL" id="NPDY01000008">
    <property type="protein sequence ID" value="PJZ69607.1"/>
    <property type="molecule type" value="Genomic_DNA"/>
</dbReference>
<dbReference type="OrthoDB" id="321327at2"/>
<feature type="binding site" evidence="2">
    <location>
        <position position="100"/>
    </location>
    <ligand>
        <name>Fe cation</name>
        <dbReference type="ChEBI" id="CHEBI:24875"/>
    </ligand>
</feature>
<dbReference type="GO" id="GO:0046872">
    <property type="term" value="F:metal ion binding"/>
    <property type="evidence" value="ECO:0007669"/>
    <property type="project" value="UniProtKB-KW"/>
</dbReference>
<dbReference type="InterPro" id="IPR008778">
    <property type="entry name" value="Pirin_C_dom"/>
</dbReference>
<evidence type="ECO:0000313" key="7">
    <source>
        <dbReference type="EMBL" id="PJZ73594.1"/>
    </source>
</evidence>
<keyword evidence="2" id="KW-0408">Iron</keyword>
<dbReference type="CDD" id="cd02909">
    <property type="entry name" value="cupin_pirin_N"/>
    <property type="match status" value="1"/>
</dbReference>
<feature type="binding site" evidence="2">
    <location>
        <position position="54"/>
    </location>
    <ligand>
        <name>Fe cation</name>
        <dbReference type="ChEBI" id="CHEBI:24875"/>
    </ligand>
</feature>
<evidence type="ECO:0000256" key="3">
    <source>
        <dbReference type="RuleBase" id="RU003457"/>
    </source>
</evidence>
<dbReference type="Pfam" id="PF05726">
    <property type="entry name" value="Pirin_C"/>
    <property type="match status" value="1"/>
</dbReference>
<dbReference type="Proteomes" id="UP000231962">
    <property type="component" value="Unassembled WGS sequence"/>
</dbReference>
<dbReference type="InterPro" id="IPR014710">
    <property type="entry name" value="RmlC-like_jellyroll"/>
</dbReference>
<comment type="caution">
    <text evidence="7">The sequence shown here is derived from an EMBL/GenBank/DDBJ whole genome shotgun (WGS) entry which is preliminary data.</text>
</comment>
<reference evidence="8 9" key="1">
    <citation type="submission" date="2017-07" db="EMBL/GenBank/DDBJ databases">
        <title>Leptospira spp. isolated from tropical soils.</title>
        <authorList>
            <person name="Thibeaux R."/>
            <person name="Iraola G."/>
            <person name="Ferres I."/>
            <person name="Bierque E."/>
            <person name="Girault D."/>
            <person name="Soupe-Gilbert M.-E."/>
            <person name="Picardeau M."/>
            <person name="Goarant C."/>
        </authorList>
    </citation>
    <scope>NUCLEOTIDE SEQUENCE [LARGE SCALE GENOMIC DNA]</scope>
    <source>
        <strain evidence="7 9">FH1-B-B1</strain>
        <strain evidence="6 8">FH1-B-C1</strain>
    </source>
</reference>
<evidence type="ECO:0000256" key="1">
    <source>
        <dbReference type="ARBA" id="ARBA00008416"/>
    </source>
</evidence>
<dbReference type="RefSeq" id="WP_100713890.1">
    <property type="nucleotide sequence ID" value="NZ_NPDY01000008.1"/>
</dbReference>
<comment type="similarity">
    <text evidence="1 3">Belongs to the pirin family.</text>
</comment>
<feature type="binding site" evidence="2">
    <location>
        <position position="56"/>
    </location>
    <ligand>
        <name>Fe cation</name>
        <dbReference type="ChEBI" id="CHEBI:24875"/>
    </ligand>
</feature>
<accession>A0A2M9ZNI2</accession>
<dbReference type="Proteomes" id="UP000231990">
    <property type="component" value="Unassembled WGS sequence"/>
</dbReference>
<evidence type="ECO:0000313" key="9">
    <source>
        <dbReference type="Proteomes" id="UP000231990"/>
    </source>
</evidence>
<comment type="cofactor">
    <cofactor evidence="2">
        <name>Fe cation</name>
        <dbReference type="ChEBI" id="CHEBI:24875"/>
    </cofactor>
    <text evidence="2">Binds 1 Fe cation per subunit.</text>
</comment>
<evidence type="ECO:0000259" key="4">
    <source>
        <dbReference type="Pfam" id="PF02678"/>
    </source>
</evidence>
<evidence type="ECO:0000313" key="6">
    <source>
        <dbReference type="EMBL" id="PJZ69607.1"/>
    </source>
</evidence>
<evidence type="ECO:0000313" key="8">
    <source>
        <dbReference type="Proteomes" id="UP000231962"/>
    </source>
</evidence>
<dbReference type="InterPro" id="IPR003829">
    <property type="entry name" value="Pirin_N_dom"/>
</dbReference>
<evidence type="ECO:0000259" key="5">
    <source>
        <dbReference type="Pfam" id="PF05726"/>
    </source>
</evidence>
<dbReference type="InterPro" id="IPR011051">
    <property type="entry name" value="RmlC_Cupin_sf"/>
</dbReference>
<dbReference type="PIRSF" id="PIRSF006232">
    <property type="entry name" value="Pirin"/>
    <property type="match status" value="1"/>
</dbReference>
<dbReference type="PANTHER" id="PTHR13903">
    <property type="entry name" value="PIRIN-RELATED"/>
    <property type="match status" value="1"/>
</dbReference>
<dbReference type="InterPro" id="IPR012093">
    <property type="entry name" value="Pirin"/>
</dbReference>
<dbReference type="PANTHER" id="PTHR13903:SF8">
    <property type="entry name" value="PIRIN"/>
    <property type="match status" value="1"/>
</dbReference>